<dbReference type="InterPro" id="IPR001650">
    <property type="entry name" value="Helicase_C-like"/>
</dbReference>
<dbReference type="Pfam" id="PF16203">
    <property type="entry name" value="ERCC3_RAD25_C"/>
    <property type="match status" value="1"/>
</dbReference>
<dbReference type="GO" id="GO:0005675">
    <property type="term" value="C:transcription factor TFIIH holo complex"/>
    <property type="evidence" value="ECO:0007669"/>
    <property type="project" value="TreeGrafter"/>
</dbReference>
<dbReference type="GO" id="GO:0006367">
    <property type="term" value="P:transcription initiation at RNA polymerase II promoter"/>
    <property type="evidence" value="ECO:0007669"/>
    <property type="project" value="InterPro"/>
</dbReference>
<comment type="caution">
    <text evidence="11">The sequence shown here is derived from an EMBL/GenBank/DDBJ whole genome shotgun (WGS) entry which is preliminary data.</text>
</comment>
<dbReference type="GO" id="GO:0003677">
    <property type="term" value="F:DNA binding"/>
    <property type="evidence" value="ECO:0007669"/>
    <property type="project" value="UniProtKB-KW"/>
</dbReference>
<dbReference type="SUPFAM" id="SSF52540">
    <property type="entry name" value="P-loop containing nucleoside triphosphate hydrolases"/>
    <property type="match status" value="2"/>
</dbReference>
<feature type="region of interest" description="Disordered" evidence="8">
    <location>
        <begin position="1"/>
        <end position="30"/>
    </location>
</feature>
<dbReference type="VEuPathDB" id="TrichDB:TRFO_22881"/>
<name>A0A1J4KAV0_9EUKA</name>
<dbReference type="PROSITE" id="PS51192">
    <property type="entry name" value="HELICASE_ATP_BIND_1"/>
    <property type="match status" value="1"/>
</dbReference>
<dbReference type="SMART" id="SM00487">
    <property type="entry name" value="DEXDc"/>
    <property type="match status" value="1"/>
</dbReference>
<dbReference type="GO" id="GO:0000112">
    <property type="term" value="C:nucleotide-excision repair factor 3 complex"/>
    <property type="evidence" value="ECO:0007669"/>
    <property type="project" value="TreeGrafter"/>
</dbReference>
<evidence type="ECO:0000256" key="3">
    <source>
        <dbReference type="ARBA" id="ARBA00022801"/>
    </source>
</evidence>
<dbReference type="PANTHER" id="PTHR11274:SF0">
    <property type="entry name" value="GENERAL TRANSCRIPTION AND DNA REPAIR FACTOR IIH HELICASE SUBUNIT XPB"/>
    <property type="match status" value="1"/>
</dbReference>
<feature type="compositionally biased region" description="Polar residues" evidence="8">
    <location>
        <begin position="1"/>
        <end position="16"/>
    </location>
</feature>
<keyword evidence="4" id="KW-0347">Helicase</keyword>
<dbReference type="GO" id="GO:0043138">
    <property type="term" value="F:3'-5' DNA helicase activity"/>
    <property type="evidence" value="ECO:0007669"/>
    <property type="project" value="TreeGrafter"/>
</dbReference>
<evidence type="ECO:0000256" key="1">
    <source>
        <dbReference type="ARBA" id="ARBA00022741"/>
    </source>
</evidence>
<evidence type="ECO:0000259" key="10">
    <source>
        <dbReference type="PROSITE" id="PS51194"/>
    </source>
</evidence>
<dbReference type="GO" id="GO:0006289">
    <property type="term" value="P:nucleotide-excision repair"/>
    <property type="evidence" value="ECO:0007669"/>
    <property type="project" value="InterPro"/>
</dbReference>
<dbReference type="GO" id="GO:0016787">
    <property type="term" value="F:hydrolase activity"/>
    <property type="evidence" value="ECO:0007669"/>
    <property type="project" value="UniProtKB-KW"/>
</dbReference>
<dbReference type="Pfam" id="PF13625">
    <property type="entry name" value="Helicase_C_3"/>
    <property type="match status" value="1"/>
</dbReference>
<dbReference type="InterPro" id="IPR032830">
    <property type="entry name" value="XPB/Ssl2_N"/>
</dbReference>
<dbReference type="EMBL" id="MLAK01000664">
    <property type="protein sequence ID" value="OHT08545.1"/>
    <property type="molecule type" value="Genomic_DNA"/>
</dbReference>
<dbReference type="PANTHER" id="PTHR11274">
    <property type="entry name" value="RAD25/XP-B DNA REPAIR HELICASE"/>
    <property type="match status" value="1"/>
</dbReference>
<dbReference type="GeneID" id="94837534"/>
<feature type="domain" description="Helicase ATP-binding" evidence="9">
    <location>
        <begin position="401"/>
        <end position="558"/>
    </location>
</feature>
<dbReference type="InterPro" id="IPR001161">
    <property type="entry name" value="XPB/Ssl2"/>
</dbReference>
<keyword evidence="6" id="KW-0238">DNA-binding</keyword>
<dbReference type="InterPro" id="IPR027417">
    <property type="entry name" value="P-loop_NTPase"/>
</dbReference>
<dbReference type="InterPro" id="IPR050615">
    <property type="entry name" value="ATP-dep_DNA_Helicase"/>
</dbReference>
<evidence type="ECO:0000256" key="5">
    <source>
        <dbReference type="ARBA" id="ARBA00022840"/>
    </source>
</evidence>
<evidence type="ECO:0000313" key="11">
    <source>
        <dbReference type="EMBL" id="OHT08545.1"/>
    </source>
</evidence>
<dbReference type="GO" id="GO:0005524">
    <property type="term" value="F:ATP binding"/>
    <property type="evidence" value="ECO:0007669"/>
    <property type="project" value="UniProtKB-KW"/>
</dbReference>
<sequence>MDQNNNGPNLQSTINLEVSRRGRKSRKTRESKITNTIIVEDKYFTGLTTLASDNQKTYMNLKISQSSEKPLYVCPDGHIFFETFTKNFKAVNTFLNIVAQPVTLPKHIQEYQINTSSLSKALQMGWTSQQIIGGLKSLSKCQIQPVLIKLIENTCSKFTGKLTLLYSKGQYIVYSDNLPLIQSAATKLCFFVDDKNDTLRTAIPDTNILAFENFECLHSQITGPLNDVFMHCFGIDKNLMREKEMAEIEQKFNGIDERTFQEIENQILNETGEGSEDEFFVNRKKNDNRNQTTVISSVLTDIYEGLEDVQLYQQVSQNDSNNEGNFEITPRMTELNTPKENFCFLINHEKIVEAKKFAAGIELQLLWEYDYQNDKKISNLEIDYKNDFILTPYQCDALTCLFQNSFFKSGIITLPYSAGKTVIGAITIAKMKKPTIIFCENVISVFNWIYQLKKFTNLDDLDMIKYLPNIKEDIPSEPCIVLTTYSFFLSFRSPNIIKPLTEKEWGLIIFDEFKSSISDSIYSINKVLDSRSKLILSPFPITDDQALRSLFIHVGPLLYSKTWNELCQQNFFPKVQCYEVICKMTHEFFFEYLHCKSLLTKRLLAGLNPNKVMTLQRLIRMHEDHGDKIIVYADIPFILKQYAERLFIDGTKRRPYVTIDTPEKERKRSFKRFLRTSEVNCLFLSRIIDKAIEIPYANVFIQICSHLGSRVPEFQRIAKVLRPKTHRTGEHNAFFYTLVSEDTKEVFYMNKSRQFLIDEGLHVKTVQRYRSHSAIKQKLCCKTIEEQLELLKLCVTSDQNNGAFEILDEEKTISSVPKMSVSKNLPSTHMKRADYKNQIFSMNRK</sequence>
<keyword evidence="5" id="KW-0067">ATP-binding</keyword>
<keyword evidence="2" id="KW-0227">DNA damage</keyword>
<evidence type="ECO:0000256" key="8">
    <source>
        <dbReference type="SAM" id="MobiDB-lite"/>
    </source>
</evidence>
<dbReference type="GO" id="GO:0097550">
    <property type="term" value="C:transcription preinitiation complex"/>
    <property type="evidence" value="ECO:0007669"/>
    <property type="project" value="TreeGrafter"/>
</dbReference>
<evidence type="ECO:0000256" key="7">
    <source>
        <dbReference type="ARBA" id="ARBA00023204"/>
    </source>
</evidence>
<dbReference type="Proteomes" id="UP000179807">
    <property type="component" value="Unassembled WGS sequence"/>
</dbReference>
<dbReference type="NCBIfam" id="TIGR00603">
    <property type="entry name" value="rad25"/>
    <property type="match status" value="1"/>
</dbReference>
<keyword evidence="12" id="KW-1185">Reference proteome</keyword>
<protein>
    <submittedName>
        <fullName evidence="11">Uncharacterized protein</fullName>
    </submittedName>
</protein>
<accession>A0A1J4KAV0</accession>
<reference evidence="11" key="1">
    <citation type="submission" date="2016-10" db="EMBL/GenBank/DDBJ databases">
        <authorList>
            <person name="Benchimol M."/>
            <person name="Almeida L.G."/>
            <person name="Vasconcelos A.T."/>
            <person name="Perreira-Neves A."/>
            <person name="Rosa I.A."/>
            <person name="Tasca T."/>
            <person name="Bogo M.R."/>
            <person name="de Souza W."/>
        </authorList>
    </citation>
    <scope>NUCLEOTIDE SEQUENCE [LARGE SCALE GENOMIC DNA]</scope>
    <source>
        <strain evidence="11">K</strain>
    </source>
</reference>
<dbReference type="AlphaFoldDB" id="A0A1J4KAV0"/>
<evidence type="ECO:0000256" key="4">
    <source>
        <dbReference type="ARBA" id="ARBA00022806"/>
    </source>
</evidence>
<organism evidence="11 12">
    <name type="scientific">Tritrichomonas foetus</name>
    <dbReference type="NCBI Taxonomy" id="1144522"/>
    <lineage>
        <taxon>Eukaryota</taxon>
        <taxon>Metamonada</taxon>
        <taxon>Parabasalia</taxon>
        <taxon>Tritrichomonadida</taxon>
        <taxon>Tritrichomonadidae</taxon>
        <taxon>Tritrichomonas</taxon>
    </lineage>
</organism>
<keyword evidence="3" id="KW-0378">Hydrolase</keyword>
<evidence type="ECO:0000259" key="9">
    <source>
        <dbReference type="PROSITE" id="PS51192"/>
    </source>
</evidence>
<dbReference type="Gene3D" id="3.40.50.300">
    <property type="entry name" value="P-loop containing nucleotide triphosphate hydrolases"/>
    <property type="match status" value="2"/>
</dbReference>
<feature type="domain" description="Helicase C-terminal" evidence="10">
    <location>
        <begin position="614"/>
        <end position="792"/>
    </location>
</feature>
<keyword evidence="1" id="KW-0547">Nucleotide-binding</keyword>
<keyword evidence="7" id="KW-0234">DNA repair</keyword>
<evidence type="ECO:0000313" key="12">
    <source>
        <dbReference type="Proteomes" id="UP000179807"/>
    </source>
</evidence>
<gene>
    <name evidence="11" type="ORF">TRFO_22881</name>
</gene>
<dbReference type="RefSeq" id="XP_068361681.1">
    <property type="nucleotide sequence ID" value="XM_068502830.1"/>
</dbReference>
<proteinExistence type="predicted"/>
<evidence type="ECO:0000256" key="2">
    <source>
        <dbReference type="ARBA" id="ARBA00022763"/>
    </source>
</evidence>
<dbReference type="PROSITE" id="PS51194">
    <property type="entry name" value="HELICASE_CTER"/>
    <property type="match status" value="1"/>
</dbReference>
<dbReference type="OrthoDB" id="10262986at2759"/>
<dbReference type="InterPro" id="IPR032438">
    <property type="entry name" value="ERCC3_RAD25_C"/>
</dbReference>
<evidence type="ECO:0000256" key="6">
    <source>
        <dbReference type="ARBA" id="ARBA00023125"/>
    </source>
</evidence>
<dbReference type="InterPro" id="IPR014001">
    <property type="entry name" value="Helicase_ATP-bd"/>
</dbReference>